<dbReference type="Proteomes" id="UP000178230">
    <property type="component" value="Unassembled WGS sequence"/>
</dbReference>
<keyword evidence="1" id="KW-0472">Membrane</keyword>
<organism evidence="2 3">
    <name type="scientific">Candidatus Gottesmanbacteria bacterium RBG_13_37_7</name>
    <dbReference type="NCBI Taxonomy" id="1798369"/>
    <lineage>
        <taxon>Bacteria</taxon>
        <taxon>Candidatus Gottesmaniibacteriota</taxon>
    </lineage>
</organism>
<keyword evidence="1" id="KW-0812">Transmembrane</keyword>
<dbReference type="EMBL" id="MFIY01000030">
    <property type="protein sequence ID" value="OGG00016.1"/>
    <property type="molecule type" value="Genomic_DNA"/>
</dbReference>
<name>A0A1F5YIL9_9BACT</name>
<evidence type="ECO:0000313" key="2">
    <source>
        <dbReference type="EMBL" id="OGG00016.1"/>
    </source>
</evidence>
<accession>A0A1F5YIL9</accession>
<keyword evidence="1" id="KW-1133">Transmembrane helix</keyword>
<proteinExistence type="predicted"/>
<evidence type="ECO:0000256" key="1">
    <source>
        <dbReference type="SAM" id="Phobius"/>
    </source>
</evidence>
<protein>
    <submittedName>
        <fullName evidence="2">Uncharacterized protein</fullName>
    </submittedName>
</protein>
<sequence length="353" mass="40305">MNNLTEISITLRKLVYIVILAIISFFFLRILVNYIVDRQKSVITPVPIIPDVRFGKIPQPVFSTIQKSSSGLKFILRNVESRPPETTSAAQVYFMPKRLQSLLSLEKASQFATDLGFTNEPQAVDPSTNLYRHPSDPQKTLILNTVNMNFQLKYDYSQNPGFFENAIIQSKDKVITESVSYIQTLGAFDDTIIKGRVTAEILFYDKTDKKLKPASSISKAQAVRINFFRNDIEGLPVVPPQFNKNYNYVLYSPTSPTGNKILELSYIYWPIDESNYASYPLRNSDSAWQDLIDGYAVVVQYDGDFSQDIVIRKIYLAYYDSEVSQDYLQPVFVFEGENNFAAFLPAITSEWLE</sequence>
<dbReference type="AlphaFoldDB" id="A0A1F5YIL9"/>
<feature type="transmembrane region" description="Helical" evidence="1">
    <location>
        <begin position="14"/>
        <end position="36"/>
    </location>
</feature>
<comment type="caution">
    <text evidence="2">The sequence shown here is derived from an EMBL/GenBank/DDBJ whole genome shotgun (WGS) entry which is preliminary data.</text>
</comment>
<evidence type="ECO:0000313" key="3">
    <source>
        <dbReference type="Proteomes" id="UP000178230"/>
    </source>
</evidence>
<gene>
    <name evidence="2" type="ORF">A2Y99_02135</name>
</gene>
<reference evidence="2 3" key="1">
    <citation type="journal article" date="2016" name="Nat. Commun.">
        <title>Thousands of microbial genomes shed light on interconnected biogeochemical processes in an aquifer system.</title>
        <authorList>
            <person name="Anantharaman K."/>
            <person name="Brown C.T."/>
            <person name="Hug L.A."/>
            <person name="Sharon I."/>
            <person name="Castelle C.J."/>
            <person name="Probst A.J."/>
            <person name="Thomas B.C."/>
            <person name="Singh A."/>
            <person name="Wilkins M.J."/>
            <person name="Karaoz U."/>
            <person name="Brodie E.L."/>
            <person name="Williams K.H."/>
            <person name="Hubbard S.S."/>
            <person name="Banfield J.F."/>
        </authorList>
    </citation>
    <scope>NUCLEOTIDE SEQUENCE [LARGE SCALE GENOMIC DNA]</scope>
</reference>